<comment type="similarity">
    <text evidence="1">Belongs to the bacterial sugar transferase family.</text>
</comment>
<name>A0A2T5FYY6_9SPHN</name>
<keyword evidence="5" id="KW-0808">Transferase</keyword>
<evidence type="ECO:0000313" key="5">
    <source>
        <dbReference type="EMBL" id="PTQ11798.1"/>
    </source>
</evidence>
<organism evidence="5 6">
    <name type="scientific">Sphingomonas oleivorans</name>
    <dbReference type="NCBI Taxonomy" id="1735121"/>
    <lineage>
        <taxon>Bacteria</taxon>
        <taxon>Pseudomonadati</taxon>
        <taxon>Pseudomonadota</taxon>
        <taxon>Alphaproteobacteria</taxon>
        <taxon>Sphingomonadales</taxon>
        <taxon>Sphingomonadaceae</taxon>
        <taxon>Sphingomonas</taxon>
    </lineage>
</organism>
<reference evidence="5 6" key="1">
    <citation type="submission" date="2017-09" db="EMBL/GenBank/DDBJ databases">
        <title>Sphingomonas panjinensis sp.nov., isolated from oil-contaminated soil.</title>
        <authorList>
            <person name="Wang L."/>
            <person name="Chen L."/>
        </authorList>
    </citation>
    <scope>NUCLEOTIDE SEQUENCE [LARGE SCALE GENOMIC DNA]</scope>
    <source>
        <strain evidence="5 6">FW-11</strain>
    </source>
</reference>
<evidence type="ECO:0000313" key="6">
    <source>
        <dbReference type="Proteomes" id="UP000244162"/>
    </source>
</evidence>
<evidence type="ECO:0000256" key="3">
    <source>
        <dbReference type="SAM" id="Phobius"/>
    </source>
</evidence>
<keyword evidence="2" id="KW-0270">Exopolysaccharide synthesis</keyword>
<accession>A0A2T5FYY6</accession>
<evidence type="ECO:0000256" key="2">
    <source>
        <dbReference type="ARBA" id="ARBA00023169"/>
    </source>
</evidence>
<feature type="transmembrane region" description="Helical" evidence="3">
    <location>
        <begin position="99"/>
        <end position="117"/>
    </location>
</feature>
<keyword evidence="6" id="KW-1185">Reference proteome</keyword>
<dbReference type="Pfam" id="PF02397">
    <property type="entry name" value="Bac_transf"/>
    <property type="match status" value="1"/>
</dbReference>
<feature type="transmembrane region" description="Helical" evidence="3">
    <location>
        <begin position="59"/>
        <end position="79"/>
    </location>
</feature>
<keyword evidence="3" id="KW-0472">Membrane</keyword>
<dbReference type="PANTHER" id="PTHR30576:SF0">
    <property type="entry name" value="UNDECAPRENYL-PHOSPHATE N-ACETYLGALACTOSAMINYL 1-PHOSPHATE TRANSFERASE-RELATED"/>
    <property type="match status" value="1"/>
</dbReference>
<dbReference type="PANTHER" id="PTHR30576">
    <property type="entry name" value="COLANIC BIOSYNTHESIS UDP-GLUCOSE LIPID CARRIER TRANSFERASE"/>
    <property type="match status" value="1"/>
</dbReference>
<dbReference type="GO" id="GO:0016780">
    <property type="term" value="F:phosphotransferase activity, for other substituted phosphate groups"/>
    <property type="evidence" value="ECO:0007669"/>
    <property type="project" value="TreeGrafter"/>
</dbReference>
<evidence type="ECO:0000259" key="4">
    <source>
        <dbReference type="Pfam" id="PF02397"/>
    </source>
</evidence>
<sequence>MNIMLTRMGLTIDPSYDRIFQRPKSRLRIQLYAIAATFDIVSISSGFMLASLVRHHSPFHSVTWNLIGVIIPVFLLTALNLRAYGFEILDSASRSIKRALTAFATAIFLVFGIAFYFQVGDEISRFIVSSGTLASSLLLIAGRSMLDRLASRIMPDGPTNKLILCDGTSRAAGRGEKVVDTLAAGLQPRLDDPFTLDRLGQLARNADRIIVSCPPARREAWANALKGANIDTELLMPELEQLGILGVEQFDGAPTAIVGRGPLRARERFIKRTFDLCAILWCLPLLAVVWAIVAILIKLEDGGPVFFMQKRIGEGNRIFPIYKFRTMRSESLDAEGRISTARNDRRVTRIGRILRATSIDELPQLLNVLKGDMSIVGPRPHALASTAGDALFWEVDQRYWGRHAAKPGLTGLAQIRGFRGATACADDLTNRVQADLDYLSGWTLWRDIKIVFATSRVLLHNNAF</sequence>
<dbReference type="InterPro" id="IPR003362">
    <property type="entry name" value="Bact_transf"/>
</dbReference>
<protein>
    <submittedName>
        <fullName evidence="5">Sugar transferase</fullName>
    </submittedName>
</protein>
<comment type="caution">
    <text evidence="5">The sequence shown here is derived from an EMBL/GenBank/DDBJ whole genome shotgun (WGS) entry which is preliminary data.</text>
</comment>
<dbReference type="RefSeq" id="WP_107967311.1">
    <property type="nucleotide sequence ID" value="NZ_NWBU01000006.1"/>
</dbReference>
<proteinExistence type="inferred from homology"/>
<dbReference type="GO" id="GO:0000271">
    <property type="term" value="P:polysaccharide biosynthetic process"/>
    <property type="evidence" value="ECO:0007669"/>
    <property type="project" value="UniProtKB-KW"/>
</dbReference>
<keyword evidence="3" id="KW-1133">Transmembrane helix</keyword>
<feature type="transmembrane region" description="Helical" evidence="3">
    <location>
        <begin position="274"/>
        <end position="297"/>
    </location>
</feature>
<dbReference type="AlphaFoldDB" id="A0A2T5FYY6"/>
<evidence type="ECO:0000256" key="1">
    <source>
        <dbReference type="ARBA" id="ARBA00006464"/>
    </source>
</evidence>
<dbReference type="EMBL" id="NWBU01000006">
    <property type="protein sequence ID" value="PTQ11798.1"/>
    <property type="molecule type" value="Genomic_DNA"/>
</dbReference>
<feature type="transmembrane region" description="Helical" evidence="3">
    <location>
        <begin position="31"/>
        <end position="53"/>
    </location>
</feature>
<feature type="transmembrane region" description="Helical" evidence="3">
    <location>
        <begin position="123"/>
        <end position="142"/>
    </location>
</feature>
<dbReference type="Proteomes" id="UP000244162">
    <property type="component" value="Unassembled WGS sequence"/>
</dbReference>
<gene>
    <name evidence="5" type="ORF">CLG96_07680</name>
</gene>
<dbReference type="OrthoDB" id="9808602at2"/>
<feature type="domain" description="Bacterial sugar transferase" evidence="4">
    <location>
        <begin position="271"/>
        <end position="459"/>
    </location>
</feature>
<keyword evidence="3" id="KW-0812">Transmembrane</keyword>